<organism evidence="2 3">
    <name type="scientific">Pelagibacterium luteolum</name>
    <dbReference type="NCBI Taxonomy" id="440168"/>
    <lineage>
        <taxon>Bacteria</taxon>
        <taxon>Pseudomonadati</taxon>
        <taxon>Pseudomonadota</taxon>
        <taxon>Alphaproteobacteria</taxon>
        <taxon>Hyphomicrobiales</taxon>
        <taxon>Devosiaceae</taxon>
        <taxon>Pelagibacterium</taxon>
    </lineage>
</organism>
<evidence type="ECO:0000256" key="1">
    <source>
        <dbReference type="SAM" id="Phobius"/>
    </source>
</evidence>
<protein>
    <submittedName>
        <fullName evidence="2">Uncharacterized protein</fullName>
    </submittedName>
</protein>
<gene>
    <name evidence="2" type="ORF">SAMN04487974_11842</name>
</gene>
<dbReference type="AlphaFoldDB" id="A0A1G7ZAV7"/>
<keyword evidence="1" id="KW-1133">Transmembrane helix</keyword>
<dbReference type="RefSeq" id="WP_090598610.1">
    <property type="nucleotide sequence ID" value="NZ_FNCS01000018.1"/>
</dbReference>
<feature type="transmembrane region" description="Helical" evidence="1">
    <location>
        <begin position="7"/>
        <end position="24"/>
    </location>
</feature>
<evidence type="ECO:0000313" key="2">
    <source>
        <dbReference type="EMBL" id="SDH05240.1"/>
    </source>
</evidence>
<name>A0A1G7ZAV7_9HYPH</name>
<dbReference type="EMBL" id="FNCS01000018">
    <property type="protein sequence ID" value="SDH05240.1"/>
    <property type="molecule type" value="Genomic_DNA"/>
</dbReference>
<evidence type="ECO:0000313" key="3">
    <source>
        <dbReference type="Proteomes" id="UP000199495"/>
    </source>
</evidence>
<keyword evidence="1" id="KW-0812">Transmembrane</keyword>
<dbReference type="Proteomes" id="UP000199495">
    <property type="component" value="Unassembled WGS sequence"/>
</dbReference>
<feature type="transmembrane region" description="Helical" evidence="1">
    <location>
        <begin position="30"/>
        <end position="48"/>
    </location>
</feature>
<sequence>MQNNRIFFITAGLVVAVLLLVALGPSVTEFGIVMLGGALAVAVVMFFITRRRYQRMSESEKQDREPPTL</sequence>
<keyword evidence="1" id="KW-0472">Membrane</keyword>
<reference evidence="2 3" key="1">
    <citation type="submission" date="2016-10" db="EMBL/GenBank/DDBJ databases">
        <authorList>
            <person name="de Groot N.N."/>
        </authorList>
    </citation>
    <scope>NUCLEOTIDE SEQUENCE [LARGE SCALE GENOMIC DNA]</scope>
    <source>
        <strain evidence="2 3">CGMCC 1.10267</strain>
    </source>
</reference>
<dbReference type="STRING" id="440168.SAMN04487974_11842"/>
<keyword evidence="3" id="KW-1185">Reference proteome</keyword>
<proteinExistence type="predicted"/>
<accession>A0A1G7ZAV7</accession>